<evidence type="ECO:0000256" key="8">
    <source>
        <dbReference type="ARBA" id="ARBA00022490"/>
    </source>
</evidence>
<dbReference type="GO" id="GO:0006298">
    <property type="term" value="P:mismatch repair"/>
    <property type="evidence" value="ECO:0007669"/>
    <property type="project" value="TreeGrafter"/>
</dbReference>
<comment type="cofactor">
    <cofactor evidence="14 15">
        <name>Mn(2+)</name>
        <dbReference type="ChEBI" id="CHEBI:29035"/>
    </cofactor>
    <cofactor evidence="14 15">
        <name>Mg(2+)</name>
        <dbReference type="ChEBI" id="CHEBI:18420"/>
    </cofactor>
    <text evidence="14 15">Manganese or magnesium. Binds 1 divalent metal ion per monomer in the absence of substrate. May bind a second metal ion after substrate binding.</text>
</comment>
<organism evidence="17 18">
    <name type="scientific">Haloplasma contractile SSD-17B</name>
    <dbReference type="NCBI Taxonomy" id="1033810"/>
    <lineage>
        <taxon>Bacteria</taxon>
        <taxon>Bacillati</taxon>
        <taxon>Mycoplasmatota</taxon>
        <taxon>Mollicutes</taxon>
        <taxon>Haloplasmatales</taxon>
        <taxon>Haloplasmataceae</taxon>
        <taxon>Haloplasma</taxon>
    </lineage>
</organism>
<keyword evidence="9 14" id="KW-0540">Nuclease</keyword>
<dbReference type="GO" id="GO:0003723">
    <property type="term" value="F:RNA binding"/>
    <property type="evidence" value="ECO:0007669"/>
    <property type="project" value="UniProtKB-UniRule"/>
</dbReference>
<dbReference type="GO" id="GO:0005737">
    <property type="term" value="C:cytoplasm"/>
    <property type="evidence" value="ECO:0007669"/>
    <property type="project" value="UniProtKB-SubCell"/>
</dbReference>
<feature type="binding site" evidence="14 15">
    <location>
        <position position="102"/>
    </location>
    <ligand>
        <name>a divalent metal cation</name>
        <dbReference type="ChEBI" id="CHEBI:60240"/>
    </ligand>
</feature>
<dbReference type="NCBIfam" id="TIGR00716">
    <property type="entry name" value="rnhC"/>
    <property type="match status" value="1"/>
</dbReference>
<dbReference type="InterPro" id="IPR024568">
    <property type="entry name" value="RNase_HIII_N"/>
</dbReference>
<feature type="binding site" evidence="14 15">
    <location>
        <position position="207"/>
    </location>
    <ligand>
        <name>a divalent metal cation</name>
        <dbReference type="ChEBI" id="CHEBI:60240"/>
    </ligand>
</feature>
<dbReference type="GO" id="GO:0004523">
    <property type="term" value="F:RNA-DNA hybrid ribonuclease activity"/>
    <property type="evidence" value="ECO:0007669"/>
    <property type="project" value="UniProtKB-UniRule"/>
</dbReference>
<dbReference type="PIRSF" id="PIRSF037748">
    <property type="entry name" value="RnhC"/>
    <property type="match status" value="1"/>
</dbReference>
<evidence type="ECO:0000256" key="12">
    <source>
        <dbReference type="ARBA" id="ARBA00022801"/>
    </source>
</evidence>
<evidence type="ECO:0000259" key="16">
    <source>
        <dbReference type="PROSITE" id="PS51975"/>
    </source>
</evidence>
<evidence type="ECO:0000256" key="15">
    <source>
        <dbReference type="PROSITE-ProRule" id="PRU01319"/>
    </source>
</evidence>
<reference evidence="17 18" key="2">
    <citation type="journal article" date="2013" name="PLoS ONE">
        <title>INDIGO - INtegrated Data Warehouse of MIcrobial GenOmes with Examples from the Red Sea Extremophiles.</title>
        <authorList>
            <person name="Alam I."/>
            <person name="Antunes A."/>
            <person name="Kamau A.A."/>
            <person name="Ba Alawi W."/>
            <person name="Kalkatawi M."/>
            <person name="Stingl U."/>
            <person name="Bajic V.B."/>
        </authorList>
    </citation>
    <scope>NUCLEOTIDE SEQUENCE [LARGE SCALE GENOMIC DNA]</scope>
    <source>
        <strain evidence="17 18">SSD-17B</strain>
    </source>
</reference>
<dbReference type="STRING" id="1033810.HLPCO_000346"/>
<evidence type="ECO:0000256" key="2">
    <source>
        <dbReference type="ARBA" id="ARBA00001946"/>
    </source>
</evidence>
<dbReference type="Proteomes" id="UP000005707">
    <property type="component" value="Unassembled WGS sequence"/>
</dbReference>
<dbReference type="AlphaFoldDB" id="U2FLQ0"/>
<dbReference type="eggNOG" id="COG1039">
    <property type="taxonomic scope" value="Bacteria"/>
</dbReference>
<dbReference type="InParanoid" id="U2FLQ0"/>
<dbReference type="Pfam" id="PF11858">
    <property type="entry name" value="DUF3378"/>
    <property type="match status" value="1"/>
</dbReference>
<dbReference type="InterPro" id="IPR012337">
    <property type="entry name" value="RNaseH-like_sf"/>
</dbReference>
<comment type="function">
    <text evidence="3 14">Endonuclease that specifically degrades the RNA of RNA-DNA hybrids.</text>
</comment>
<evidence type="ECO:0000256" key="5">
    <source>
        <dbReference type="ARBA" id="ARBA00008378"/>
    </source>
</evidence>
<dbReference type="GO" id="GO:0000287">
    <property type="term" value="F:magnesium ion binding"/>
    <property type="evidence" value="ECO:0007669"/>
    <property type="project" value="UniProtKB-UniRule"/>
</dbReference>
<dbReference type="EMBL" id="AFNU02000001">
    <property type="protein sequence ID" value="ERJ13680.1"/>
    <property type="molecule type" value="Genomic_DNA"/>
</dbReference>
<proteinExistence type="inferred from homology"/>
<dbReference type="OrthoDB" id="9777935at2"/>
<evidence type="ECO:0000313" key="18">
    <source>
        <dbReference type="Proteomes" id="UP000005707"/>
    </source>
</evidence>
<dbReference type="PANTHER" id="PTHR10954:SF23">
    <property type="entry name" value="RIBONUCLEASE"/>
    <property type="match status" value="1"/>
</dbReference>
<dbReference type="SUPFAM" id="SSF53098">
    <property type="entry name" value="Ribonuclease H-like"/>
    <property type="match status" value="1"/>
</dbReference>
<dbReference type="HAMAP" id="MF_00053">
    <property type="entry name" value="RNase_HIII"/>
    <property type="match status" value="1"/>
</dbReference>
<dbReference type="GO" id="GO:0043137">
    <property type="term" value="P:DNA replication, removal of RNA primer"/>
    <property type="evidence" value="ECO:0007669"/>
    <property type="project" value="TreeGrafter"/>
</dbReference>
<evidence type="ECO:0000256" key="9">
    <source>
        <dbReference type="ARBA" id="ARBA00022722"/>
    </source>
</evidence>
<feature type="domain" description="RNase H type-2" evidence="16">
    <location>
        <begin position="96"/>
        <end position="311"/>
    </location>
</feature>
<name>U2FLQ0_9MOLU</name>
<evidence type="ECO:0000256" key="7">
    <source>
        <dbReference type="ARBA" id="ARBA00021407"/>
    </source>
</evidence>
<comment type="catalytic activity">
    <reaction evidence="1 14 15">
        <text>Endonucleolytic cleavage to 5'-phosphomonoester.</text>
        <dbReference type="EC" id="3.1.26.4"/>
    </reaction>
</comment>
<keyword evidence="12 14" id="KW-0378">Hydrolase</keyword>
<dbReference type="InterPro" id="IPR001352">
    <property type="entry name" value="RNase_HII/HIII"/>
</dbReference>
<dbReference type="InterPro" id="IPR012295">
    <property type="entry name" value="TBP_dom_sf"/>
</dbReference>
<reference evidence="17 18" key="1">
    <citation type="journal article" date="2011" name="J. Bacteriol.">
        <title>Genome sequence of Haloplasma contractile, an unusual contractile bacterium from a deep-sea anoxic brine lake.</title>
        <authorList>
            <person name="Antunes A."/>
            <person name="Alam I."/>
            <person name="El Dorry H."/>
            <person name="Siam R."/>
            <person name="Robertson A."/>
            <person name="Bajic V.B."/>
            <person name="Stingl U."/>
        </authorList>
    </citation>
    <scope>NUCLEOTIDE SEQUENCE [LARGE SCALE GENOMIC DNA]</scope>
    <source>
        <strain evidence="17 18">SSD-17B</strain>
    </source>
</reference>
<keyword evidence="10 14" id="KW-0479">Metal-binding</keyword>
<comment type="similarity">
    <text evidence="5 14">Belongs to the RNase HII family. RnhC subfamily.</text>
</comment>
<evidence type="ECO:0000256" key="6">
    <source>
        <dbReference type="ARBA" id="ARBA00012180"/>
    </source>
</evidence>
<evidence type="ECO:0000313" key="17">
    <source>
        <dbReference type="EMBL" id="ERJ13680.1"/>
    </source>
</evidence>
<keyword evidence="18" id="KW-1185">Reference proteome</keyword>
<dbReference type="PANTHER" id="PTHR10954">
    <property type="entry name" value="RIBONUCLEASE H2 SUBUNIT A"/>
    <property type="match status" value="1"/>
</dbReference>
<dbReference type="GO" id="GO:0032299">
    <property type="term" value="C:ribonuclease H2 complex"/>
    <property type="evidence" value="ECO:0007669"/>
    <property type="project" value="TreeGrafter"/>
</dbReference>
<keyword evidence="11 14" id="KW-0255">Endonuclease</keyword>
<dbReference type="Gene3D" id="3.30.310.10">
    <property type="entry name" value="TATA-Binding Protein"/>
    <property type="match status" value="1"/>
</dbReference>
<sequence>MASVTIIVTKQVLDKMKDFYKDYYVENKNQYAQFIAKVDNCTVTAYTSNKVLFQGKNAKYESTIWEAFLEQESTPKTNNKKINATQTQTKQYEFYLPSIGSDEVGTGDYFGPVVVVAAYIDESVQPLLKKHQVGDSKKLDDTLIKKIAPSLFNAIPYSLSVVNNEIYNREMSKRTMNLNKLKAMVHQHAIKNLIKKLPVKPSNIIIDQFCSKKKFIDYTGDHDFVNYATFETKAEDKFASVACASIMARYIFLEEMEKLSKEYKVTVQKGASKLVDSQGIELVKKHGKQVLNKIAKYHFKNTDRILNTINEHH</sequence>
<comment type="caution">
    <text evidence="17">The sequence shown here is derived from an EMBL/GenBank/DDBJ whole genome shotgun (WGS) entry which is preliminary data.</text>
</comment>
<keyword evidence="13 14" id="KW-0460">Magnesium</keyword>
<dbReference type="CDD" id="cd06590">
    <property type="entry name" value="RNase_HII_bacteria_HIII_like"/>
    <property type="match status" value="1"/>
</dbReference>
<evidence type="ECO:0000256" key="3">
    <source>
        <dbReference type="ARBA" id="ARBA00004065"/>
    </source>
</evidence>
<dbReference type="FunFam" id="3.30.420.10:FF:000047">
    <property type="entry name" value="Ribonuclease HIII"/>
    <property type="match status" value="1"/>
</dbReference>
<evidence type="ECO:0000256" key="10">
    <source>
        <dbReference type="ARBA" id="ARBA00022723"/>
    </source>
</evidence>
<dbReference type="InterPro" id="IPR004641">
    <property type="entry name" value="RNase_HIII"/>
</dbReference>
<feature type="binding site" evidence="14 15">
    <location>
        <position position="103"/>
    </location>
    <ligand>
        <name>a divalent metal cation</name>
        <dbReference type="ChEBI" id="CHEBI:60240"/>
    </ligand>
</feature>
<dbReference type="Gene3D" id="3.30.420.10">
    <property type="entry name" value="Ribonuclease H-like superfamily/Ribonuclease H"/>
    <property type="match status" value="1"/>
</dbReference>
<evidence type="ECO:0000256" key="14">
    <source>
        <dbReference type="HAMAP-Rule" id="MF_00053"/>
    </source>
</evidence>
<dbReference type="EC" id="3.1.26.4" evidence="6 14"/>
<comment type="cofactor">
    <cofactor evidence="2">
        <name>Mg(2+)</name>
        <dbReference type="ChEBI" id="CHEBI:18420"/>
    </cofactor>
</comment>
<dbReference type="CDD" id="cd14796">
    <property type="entry name" value="RNAse_HIII_N"/>
    <property type="match status" value="1"/>
</dbReference>
<evidence type="ECO:0000256" key="4">
    <source>
        <dbReference type="ARBA" id="ARBA00004496"/>
    </source>
</evidence>
<keyword evidence="8 14" id="KW-0963">Cytoplasm</keyword>
<gene>
    <name evidence="14 17" type="primary">rnhC</name>
    <name evidence="17" type="ORF">HLPCO_000346</name>
</gene>
<dbReference type="InterPro" id="IPR036397">
    <property type="entry name" value="RNaseH_sf"/>
</dbReference>
<dbReference type="InterPro" id="IPR024567">
    <property type="entry name" value="RNase_HII/HIII_dom"/>
</dbReference>
<evidence type="ECO:0000256" key="1">
    <source>
        <dbReference type="ARBA" id="ARBA00000077"/>
    </source>
</evidence>
<evidence type="ECO:0000256" key="13">
    <source>
        <dbReference type="ARBA" id="ARBA00022842"/>
    </source>
</evidence>
<evidence type="ECO:0000256" key="11">
    <source>
        <dbReference type="ARBA" id="ARBA00022759"/>
    </source>
</evidence>
<comment type="subcellular location">
    <subcellularLocation>
        <location evidence="4 14">Cytoplasm</location>
    </subcellularLocation>
</comment>
<dbReference type="PROSITE" id="PS51975">
    <property type="entry name" value="RNASE_H_2"/>
    <property type="match status" value="1"/>
</dbReference>
<protein>
    <recommendedName>
        <fullName evidence="7 14">Ribonuclease HIII</fullName>
        <shortName evidence="14">RNase HIII</shortName>
        <ecNumber evidence="6 14">3.1.26.4</ecNumber>
    </recommendedName>
</protein>
<dbReference type="Pfam" id="PF01351">
    <property type="entry name" value="RNase_HII"/>
    <property type="match status" value="1"/>
</dbReference>
<dbReference type="FunCoup" id="U2FLQ0">
    <property type="interactions" value="17"/>
</dbReference>
<accession>U2FLQ0</accession>
<dbReference type="RefSeq" id="WP_008826215.1">
    <property type="nucleotide sequence ID" value="NZ_AFNU02000001.1"/>
</dbReference>